<feature type="domain" description="Kazal-like" evidence="1">
    <location>
        <begin position="22"/>
        <end position="75"/>
    </location>
</feature>
<dbReference type="InterPro" id="IPR036058">
    <property type="entry name" value="Kazal_dom_sf"/>
</dbReference>
<organism evidence="2 3">
    <name type="scientific">Algoriphagus boritolerans DSM 17298 = JCM 18970</name>
    <dbReference type="NCBI Taxonomy" id="1120964"/>
    <lineage>
        <taxon>Bacteria</taxon>
        <taxon>Pseudomonadati</taxon>
        <taxon>Bacteroidota</taxon>
        <taxon>Cytophagia</taxon>
        <taxon>Cytophagales</taxon>
        <taxon>Cyclobacteriaceae</taxon>
        <taxon>Algoriphagus</taxon>
    </lineage>
</organism>
<dbReference type="OrthoDB" id="9800302at2"/>
<dbReference type="Pfam" id="PF00050">
    <property type="entry name" value="Kazal_1"/>
    <property type="match status" value="1"/>
</dbReference>
<keyword evidence="3" id="KW-1185">Reference proteome</keyword>
<dbReference type="Gene3D" id="3.30.60.30">
    <property type="match status" value="1"/>
</dbReference>
<gene>
    <name evidence="2" type="ORF">SAMN03080598_03219</name>
</gene>
<dbReference type="AlphaFoldDB" id="A0A1H5YWA7"/>
<evidence type="ECO:0000313" key="2">
    <source>
        <dbReference type="EMBL" id="SEG28573.1"/>
    </source>
</evidence>
<reference evidence="3" key="1">
    <citation type="submission" date="2016-10" db="EMBL/GenBank/DDBJ databases">
        <authorList>
            <person name="Varghese N."/>
            <person name="Submissions S."/>
        </authorList>
    </citation>
    <scope>NUCLEOTIDE SEQUENCE [LARGE SCALE GENOMIC DNA]</scope>
    <source>
        <strain evidence="3">DSM 17298</strain>
    </source>
</reference>
<proteinExistence type="predicted"/>
<sequence>MRKLPVIFFFGSLFMLSHCEEERPMTNCIDPERITSGPCTMDYNPVCGCDGNTYGNACAADRSGLKSWTSGACSKKD</sequence>
<dbReference type="EMBL" id="FNVR01000022">
    <property type="protein sequence ID" value="SEG28573.1"/>
    <property type="molecule type" value="Genomic_DNA"/>
</dbReference>
<name>A0A1H5YWA7_9BACT</name>
<accession>A0A1H5YWA7</accession>
<evidence type="ECO:0000259" key="1">
    <source>
        <dbReference type="PROSITE" id="PS51465"/>
    </source>
</evidence>
<dbReference type="SMART" id="SM00280">
    <property type="entry name" value="KAZAL"/>
    <property type="match status" value="1"/>
</dbReference>
<evidence type="ECO:0000313" key="3">
    <source>
        <dbReference type="Proteomes" id="UP000236736"/>
    </source>
</evidence>
<protein>
    <submittedName>
        <fullName evidence="2">Kazal-type serine protease inhibitor domain-containing protein</fullName>
    </submittedName>
</protein>
<dbReference type="SUPFAM" id="SSF100895">
    <property type="entry name" value="Kazal-type serine protease inhibitors"/>
    <property type="match status" value="1"/>
</dbReference>
<dbReference type="PROSITE" id="PS51465">
    <property type="entry name" value="KAZAL_2"/>
    <property type="match status" value="1"/>
</dbReference>
<dbReference type="Proteomes" id="UP000236736">
    <property type="component" value="Unassembled WGS sequence"/>
</dbReference>
<dbReference type="InterPro" id="IPR002350">
    <property type="entry name" value="Kazal_dom"/>
</dbReference>
<dbReference type="RefSeq" id="WP_103925839.1">
    <property type="nucleotide sequence ID" value="NZ_FNVR01000022.1"/>
</dbReference>